<sequence length="152" mass="16493">MYRISMAILNHGMYRHILIVYHNAIAALVLSPFAHLLERSKSGLSHKHWLAGTALILVGCIAWSCFYVLQGMVSSGIAYHVQGLVLKERGPVFVNVFNPLCMIMVAVLGSAILGEQLHLGSKDYPVPPQSPDAQEIPITTAGATNGNQQSTQ</sequence>
<evidence type="ECO:0000256" key="1">
    <source>
        <dbReference type="ARBA" id="ARBA00004141"/>
    </source>
</evidence>
<evidence type="ECO:0000313" key="8">
    <source>
        <dbReference type="Proteomes" id="UP001054252"/>
    </source>
</evidence>
<keyword evidence="8" id="KW-1185">Reference proteome</keyword>
<dbReference type="GO" id="GO:0022857">
    <property type="term" value="F:transmembrane transporter activity"/>
    <property type="evidence" value="ECO:0007669"/>
    <property type="project" value="InterPro"/>
</dbReference>
<gene>
    <name evidence="7" type="ORF">SLEP1_g45672</name>
</gene>
<dbReference type="SUPFAM" id="SSF103481">
    <property type="entry name" value="Multidrug resistance efflux transporter EmrE"/>
    <property type="match status" value="1"/>
</dbReference>
<evidence type="ECO:0000256" key="5">
    <source>
        <dbReference type="SAM" id="MobiDB-lite"/>
    </source>
</evidence>
<dbReference type="Proteomes" id="UP001054252">
    <property type="component" value="Unassembled WGS sequence"/>
</dbReference>
<keyword evidence="3 6" id="KW-1133">Transmembrane helix</keyword>
<dbReference type="InterPro" id="IPR030184">
    <property type="entry name" value="WAT1-related"/>
</dbReference>
<comment type="caution">
    <text evidence="7">The sequence shown here is derived from an EMBL/GenBank/DDBJ whole genome shotgun (WGS) entry which is preliminary data.</text>
</comment>
<evidence type="ECO:0008006" key="9">
    <source>
        <dbReference type="Google" id="ProtNLM"/>
    </source>
</evidence>
<proteinExistence type="predicted"/>
<organism evidence="7 8">
    <name type="scientific">Rubroshorea leprosula</name>
    <dbReference type="NCBI Taxonomy" id="152421"/>
    <lineage>
        <taxon>Eukaryota</taxon>
        <taxon>Viridiplantae</taxon>
        <taxon>Streptophyta</taxon>
        <taxon>Embryophyta</taxon>
        <taxon>Tracheophyta</taxon>
        <taxon>Spermatophyta</taxon>
        <taxon>Magnoliopsida</taxon>
        <taxon>eudicotyledons</taxon>
        <taxon>Gunneridae</taxon>
        <taxon>Pentapetalae</taxon>
        <taxon>rosids</taxon>
        <taxon>malvids</taxon>
        <taxon>Malvales</taxon>
        <taxon>Dipterocarpaceae</taxon>
        <taxon>Rubroshorea</taxon>
    </lineage>
</organism>
<comment type="subcellular location">
    <subcellularLocation>
        <location evidence="1">Membrane</location>
        <topology evidence="1">Multi-pass membrane protein</topology>
    </subcellularLocation>
</comment>
<keyword evidence="4 6" id="KW-0472">Membrane</keyword>
<evidence type="ECO:0000313" key="7">
    <source>
        <dbReference type="EMBL" id="GKV37673.1"/>
    </source>
</evidence>
<evidence type="ECO:0000256" key="2">
    <source>
        <dbReference type="ARBA" id="ARBA00022692"/>
    </source>
</evidence>
<reference evidence="7 8" key="1">
    <citation type="journal article" date="2021" name="Commun. Biol.">
        <title>The genome of Shorea leprosula (Dipterocarpaceae) highlights the ecological relevance of drought in aseasonal tropical rainforests.</title>
        <authorList>
            <person name="Ng K.K.S."/>
            <person name="Kobayashi M.J."/>
            <person name="Fawcett J.A."/>
            <person name="Hatakeyama M."/>
            <person name="Paape T."/>
            <person name="Ng C.H."/>
            <person name="Ang C.C."/>
            <person name="Tnah L.H."/>
            <person name="Lee C.T."/>
            <person name="Nishiyama T."/>
            <person name="Sese J."/>
            <person name="O'Brien M.J."/>
            <person name="Copetti D."/>
            <person name="Mohd Noor M.I."/>
            <person name="Ong R.C."/>
            <person name="Putra M."/>
            <person name="Sireger I.Z."/>
            <person name="Indrioko S."/>
            <person name="Kosugi Y."/>
            <person name="Izuno A."/>
            <person name="Isagi Y."/>
            <person name="Lee S.L."/>
            <person name="Shimizu K.K."/>
        </authorList>
    </citation>
    <scope>NUCLEOTIDE SEQUENCE [LARGE SCALE GENOMIC DNA]</scope>
    <source>
        <strain evidence="7">214</strain>
    </source>
</reference>
<evidence type="ECO:0000256" key="3">
    <source>
        <dbReference type="ARBA" id="ARBA00022989"/>
    </source>
</evidence>
<dbReference type="GO" id="GO:0016020">
    <property type="term" value="C:membrane"/>
    <property type="evidence" value="ECO:0007669"/>
    <property type="project" value="InterPro"/>
</dbReference>
<feature type="transmembrane region" description="Helical" evidence="6">
    <location>
        <begin position="20"/>
        <end position="37"/>
    </location>
</feature>
<feature type="region of interest" description="Disordered" evidence="5">
    <location>
        <begin position="124"/>
        <end position="152"/>
    </location>
</feature>
<dbReference type="InterPro" id="IPR037185">
    <property type="entry name" value="EmrE-like"/>
</dbReference>
<evidence type="ECO:0000256" key="6">
    <source>
        <dbReference type="SAM" id="Phobius"/>
    </source>
</evidence>
<feature type="transmembrane region" description="Helical" evidence="6">
    <location>
        <begin position="49"/>
        <end position="72"/>
    </location>
</feature>
<dbReference type="PANTHER" id="PTHR31218">
    <property type="entry name" value="WAT1-RELATED PROTEIN"/>
    <property type="match status" value="1"/>
</dbReference>
<evidence type="ECO:0000256" key="4">
    <source>
        <dbReference type="ARBA" id="ARBA00023136"/>
    </source>
</evidence>
<dbReference type="AlphaFoldDB" id="A0AAV5LJR3"/>
<dbReference type="EMBL" id="BPVZ01000124">
    <property type="protein sequence ID" value="GKV37673.1"/>
    <property type="molecule type" value="Genomic_DNA"/>
</dbReference>
<accession>A0AAV5LJR3</accession>
<protein>
    <recommendedName>
        <fullName evidence="9">WAT1-related protein</fullName>
    </recommendedName>
</protein>
<feature type="compositionally biased region" description="Polar residues" evidence="5">
    <location>
        <begin position="141"/>
        <end position="152"/>
    </location>
</feature>
<keyword evidence="2 6" id="KW-0812">Transmembrane</keyword>
<name>A0AAV5LJR3_9ROSI</name>
<feature type="transmembrane region" description="Helical" evidence="6">
    <location>
        <begin position="92"/>
        <end position="113"/>
    </location>
</feature>